<sequence length="389" mass="39879">MPNTIPNAGLNTSLPKLQNAHALGWLPWDYGQFRKSDLAFSVFAVLFCVAIPFVKVPLPERVIPARTVLAPIDIAPPEVKLVEKKETPPPKTKEGAQPEAAKALPRAAAPNHPLPKPQPPSQAGSPDKPPVQTVRPARATADAATTQRAAASPNPGPLPTDTPAPVSHATGPSAAELKEQAQRRAQSLVAAAGIGTAVGSLTNGTSSNPKAVEGRGLQKGGVDGGRPDPKLGIGGGGTGGNGAAKSGVRFGSATDGDKTGHGTGSLSGRGTDDVSGGKIKGNGTGNAGSGSSDAGKGARDDVKRIMTQNAGRLQSAYMRALGDDPTMEGNFTVRLKIAPDGHVISASVVSSDLNNSKLEGQLLAMIKGFSFSSGSFDVWEQNYKYNFIQ</sequence>
<keyword evidence="3" id="KW-1185">Reference proteome</keyword>
<evidence type="ECO:0000313" key="3">
    <source>
        <dbReference type="Proteomes" id="UP000253940"/>
    </source>
</evidence>
<evidence type="ECO:0000256" key="1">
    <source>
        <dbReference type="SAM" id="MobiDB-lite"/>
    </source>
</evidence>
<dbReference type="InterPro" id="IPR049806">
    <property type="entry name" value="MasK-like_C"/>
</dbReference>
<dbReference type="KEGG" id="mbah:HYN46_04035"/>
<reference evidence="2 3" key="1">
    <citation type="submission" date="2018-07" db="EMBL/GenBank/DDBJ databases">
        <title>Genome sequencing of Moraxellaceae gen. HYN0046.</title>
        <authorList>
            <person name="Kim M."/>
            <person name="Yi H."/>
        </authorList>
    </citation>
    <scope>NUCLEOTIDE SEQUENCE [LARGE SCALE GENOMIC DNA]</scope>
    <source>
        <strain evidence="2 3">HYN0046</strain>
    </source>
</reference>
<organism evidence="2 3">
    <name type="scientific">Aquirhabdus parva</name>
    <dbReference type="NCBI Taxonomy" id="2283318"/>
    <lineage>
        <taxon>Bacteria</taxon>
        <taxon>Pseudomonadati</taxon>
        <taxon>Pseudomonadota</taxon>
        <taxon>Gammaproteobacteria</taxon>
        <taxon>Moraxellales</taxon>
        <taxon>Moraxellaceae</taxon>
        <taxon>Aquirhabdus</taxon>
    </lineage>
</organism>
<accession>A0A345P489</accession>
<dbReference type="Proteomes" id="UP000253940">
    <property type="component" value="Chromosome"/>
</dbReference>
<feature type="compositionally biased region" description="Low complexity" evidence="1">
    <location>
        <begin position="135"/>
        <end position="151"/>
    </location>
</feature>
<feature type="compositionally biased region" description="Low complexity" evidence="1">
    <location>
        <begin position="97"/>
        <end position="110"/>
    </location>
</feature>
<protein>
    <recommendedName>
        <fullName evidence="4">AgmX/PglI C-terminal domain-containing protein</fullName>
    </recommendedName>
</protein>
<feature type="compositionally biased region" description="Basic and acidic residues" evidence="1">
    <location>
        <begin position="80"/>
        <end position="96"/>
    </location>
</feature>
<evidence type="ECO:0000313" key="2">
    <source>
        <dbReference type="EMBL" id="AXI02098.1"/>
    </source>
</evidence>
<dbReference type="EMBL" id="CP031222">
    <property type="protein sequence ID" value="AXI02098.1"/>
    <property type="molecule type" value="Genomic_DNA"/>
</dbReference>
<feature type="compositionally biased region" description="Polar residues" evidence="1">
    <location>
        <begin position="199"/>
        <end position="209"/>
    </location>
</feature>
<dbReference type="NCBIfam" id="NF033768">
    <property type="entry name" value="myxo_SS_tail"/>
    <property type="match status" value="1"/>
</dbReference>
<dbReference type="RefSeq" id="WP_114898208.1">
    <property type="nucleotide sequence ID" value="NZ_CP031222.1"/>
</dbReference>
<dbReference type="OrthoDB" id="7057177at2"/>
<feature type="region of interest" description="Disordered" evidence="1">
    <location>
        <begin position="198"/>
        <end position="300"/>
    </location>
</feature>
<evidence type="ECO:0008006" key="4">
    <source>
        <dbReference type="Google" id="ProtNLM"/>
    </source>
</evidence>
<proteinExistence type="predicted"/>
<name>A0A345P489_9GAMM</name>
<feature type="compositionally biased region" description="Gly residues" evidence="1">
    <location>
        <begin position="232"/>
        <end position="242"/>
    </location>
</feature>
<feature type="compositionally biased region" description="Gly residues" evidence="1">
    <location>
        <begin position="278"/>
        <end position="288"/>
    </location>
</feature>
<gene>
    <name evidence="2" type="ORF">HYN46_04035</name>
</gene>
<feature type="region of interest" description="Disordered" evidence="1">
    <location>
        <begin position="80"/>
        <end position="184"/>
    </location>
</feature>
<dbReference type="AlphaFoldDB" id="A0A345P489"/>